<dbReference type="InterPro" id="IPR000462">
    <property type="entry name" value="CDP-OH_P_trans"/>
</dbReference>
<feature type="transmembrane region" description="Helical" evidence="6">
    <location>
        <begin position="78"/>
        <end position="94"/>
    </location>
</feature>
<dbReference type="GO" id="GO:0008654">
    <property type="term" value="P:phospholipid biosynthetic process"/>
    <property type="evidence" value="ECO:0007669"/>
    <property type="project" value="InterPro"/>
</dbReference>
<organism evidence="7 8">
    <name type="scientific">Dekkera bruxellensis</name>
    <name type="common">Brettanomyces custersii</name>
    <dbReference type="NCBI Taxonomy" id="5007"/>
    <lineage>
        <taxon>Eukaryota</taxon>
        <taxon>Fungi</taxon>
        <taxon>Dikarya</taxon>
        <taxon>Ascomycota</taxon>
        <taxon>Saccharomycotina</taxon>
        <taxon>Pichiomycetes</taxon>
        <taxon>Pichiales</taxon>
        <taxon>Pichiaceae</taxon>
        <taxon>Brettanomyces</taxon>
    </lineage>
</organism>
<name>A0A7D9GXM4_DEKBR</name>
<dbReference type="AlphaFoldDB" id="A0A7D9GXM4"/>
<feature type="transmembrane region" description="Helical" evidence="6">
    <location>
        <begin position="260"/>
        <end position="277"/>
    </location>
</feature>
<dbReference type="Proteomes" id="UP000478008">
    <property type="component" value="Unassembled WGS sequence"/>
</dbReference>
<dbReference type="InterPro" id="IPR043130">
    <property type="entry name" value="CDP-OH_PTrfase_TM_dom"/>
</dbReference>
<dbReference type="EMBL" id="CABFWN010000001">
    <property type="protein sequence ID" value="VUG16581.1"/>
    <property type="molecule type" value="Genomic_DNA"/>
</dbReference>
<dbReference type="PROSITE" id="PS00379">
    <property type="entry name" value="CDP_ALCOHOL_P_TRANSF"/>
    <property type="match status" value="1"/>
</dbReference>
<dbReference type="Pfam" id="PF01066">
    <property type="entry name" value="CDP-OH_P_transf"/>
    <property type="match status" value="1"/>
</dbReference>
<comment type="similarity">
    <text evidence="2 5">Belongs to the CDP-alcohol phosphatidyltransferase class-I family.</text>
</comment>
<keyword evidence="3 5" id="KW-0808">Transferase</keyword>
<dbReference type="GO" id="GO:0016020">
    <property type="term" value="C:membrane"/>
    <property type="evidence" value="ECO:0007669"/>
    <property type="project" value="UniProtKB-SubCell"/>
</dbReference>
<keyword evidence="4 6" id="KW-0472">Membrane</keyword>
<dbReference type="PIRSF" id="PIRSF015665">
    <property type="entry name" value="CHOPT"/>
    <property type="match status" value="1"/>
</dbReference>
<dbReference type="InterPro" id="IPR048254">
    <property type="entry name" value="CDP_ALCOHOL_P_TRANSF_CS"/>
</dbReference>
<sequence>MSYYIPAKYLPKLKEYQYHSEDHSLLTKYVLKKFWTRFETYPLWMAPNMVTLLGLAFNIAGSGLVFYYDPDFNKQSPSWVYLFYGFCIFMYQTFDACDGIHARKTGQSGPLGELFDHCCDAINATLSLLMFASVAGLGKGWLLFVSQFAVLTNFYLSTWETYFTHTLFLSQFSGPVEGIIIIILMCCLTAYRGQADLWGFELFTVDLSPLNVVPNTYTITFLDSCIVAGAIILGFNIYSARRNVLTKVTDPNLKRDADRGLVPFFLYYASALILVLLHKQILNVYTTQLVFTIGATLAFMVGRIILAHLTKQSFPYKNFPAYILVSEIVSIEILTKIYHFDYDSIVCLVVYVGLGLTLALYGTFVFEIIYDITDYLDIWALSIKHPKVSRKAD</sequence>
<evidence type="ECO:0000256" key="1">
    <source>
        <dbReference type="ARBA" id="ARBA00004370"/>
    </source>
</evidence>
<evidence type="ECO:0000313" key="8">
    <source>
        <dbReference type="Proteomes" id="UP000478008"/>
    </source>
</evidence>
<dbReference type="InterPro" id="IPR014472">
    <property type="entry name" value="CHOPT"/>
</dbReference>
<accession>A0A7D9GXM4</accession>
<dbReference type="GO" id="GO:0016780">
    <property type="term" value="F:phosphotransferase activity, for other substituted phosphate groups"/>
    <property type="evidence" value="ECO:0007669"/>
    <property type="project" value="InterPro"/>
</dbReference>
<evidence type="ECO:0000256" key="5">
    <source>
        <dbReference type="RuleBase" id="RU003750"/>
    </source>
</evidence>
<evidence type="ECO:0000256" key="2">
    <source>
        <dbReference type="ARBA" id="ARBA00010441"/>
    </source>
</evidence>
<dbReference type="Gene3D" id="1.20.120.1760">
    <property type="match status" value="1"/>
</dbReference>
<proteinExistence type="inferred from homology"/>
<dbReference type="PANTHER" id="PTHR10414">
    <property type="entry name" value="ETHANOLAMINEPHOSPHOTRANSFERASE"/>
    <property type="match status" value="1"/>
</dbReference>
<reference evidence="7 8" key="1">
    <citation type="submission" date="2019-07" db="EMBL/GenBank/DDBJ databases">
        <authorList>
            <person name="Friedrich A."/>
            <person name="Schacherer J."/>
        </authorList>
    </citation>
    <scope>NUCLEOTIDE SEQUENCE [LARGE SCALE GENOMIC DNA]</scope>
</reference>
<feature type="transmembrane region" description="Helical" evidence="6">
    <location>
        <begin position="140"/>
        <end position="156"/>
    </location>
</feature>
<keyword evidence="6" id="KW-1133">Transmembrane helix</keyword>
<keyword evidence="6" id="KW-0812">Transmembrane</keyword>
<keyword evidence="8" id="KW-1185">Reference proteome</keyword>
<evidence type="ECO:0000256" key="6">
    <source>
        <dbReference type="SAM" id="Phobius"/>
    </source>
</evidence>
<feature type="transmembrane region" description="Helical" evidence="6">
    <location>
        <begin position="217"/>
        <end position="239"/>
    </location>
</feature>
<evidence type="ECO:0000256" key="3">
    <source>
        <dbReference type="ARBA" id="ARBA00022679"/>
    </source>
</evidence>
<protein>
    <submittedName>
        <fullName evidence="7">DEBR0S1_20384g1_1</fullName>
    </submittedName>
</protein>
<feature type="transmembrane region" description="Helical" evidence="6">
    <location>
        <begin position="168"/>
        <end position="191"/>
    </location>
</feature>
<gene>
    <name evidence="7" type="primary">EPT1</name>
    <name evidence="7" type="ORF">DEBR0S1_20384G</name>
</gene>
<feature type="transmembrane region" description="Helical" evidence="6">
    <location>
        <begin position="289"/>
        <end position="309"/>
    </location>
</feature>
<evidence type="ECO:0000256" key="4">
    <source>
        <dbReference type="ARBA" id="ARBA00023136"/>
    </source>
</evidence>
<comment type="subcellular location">
    <subcellularLocation>
        <location evidence="1">Membrane</location>
    </subcellularLocation>
</comment>
<evidence type="ECO:0000313" key="7">
    <source>
        <dbReference type="EMBL" id="VUG16581.1"/>
    </source>
</evidence>
<dbReference type="PANTHER" id="PTHR10414:SF37">
    <property type="entry name" value="BB IN A BOXCAR, ISOFORM C"/>
    <property type="match status" value="1"/>
</dbReference>
<feature type="transmembrane region" description="Helical" evidence="6">
    <location>
        <begin position="41"/>
        <end position="66"/>
    </location>
</feature>
<feature type="transmembrane region" description="Helical" evidence="6">
    <location>
        <begin position="345"/>
        <end position="366"/>
    </location>
</feature>